<feature type="domain" description="NAD-dependent epimerase/dehydratase" evidence="3">
    <location>
        <begin position="29"/>
        <end position="266"/>
    </location>
</feature>
<comment type="similarity">
    <text evidence="2">Belongs to the NAD(P)-dependent epimerase/dehydratase family.</text>
</comment>
<evidence type="ECO:0000256" key="1">
    <source>
        <dbReference type="ARBA" id="ARBA00005125"/>
    </source>
</evidence>
<protein>
    <submittedName>
        <fullName evidence="4">NAD-dependent epimerase/dehydratase family protein</fullName>
    </submittedName>
</protein>
<dbReference type="Gene3D" id="3.90.25.10">
    <property type="entry name" value="UDP-galactose 4-epimerase, domain 1"/>
    <property type="match status" value="1"/>
</dbReference>
<organism evidence="4 5">
    <name type="scientific">Ancylobacter pratisalsi</name>
    <dbReference type="NCBI Taxonomy" id="1745854"/>
    <lineage>
        <taxon>Bacteria</taxon>
        <taxon>Pseudomonadati</taxon>
        <taxon>Pseudomonadota</taxon>
        <taxon>Alphaproteobacteria</taxon>
        <taxon>Hyphomicrobiales</taxon>
        <taxon>Xanthobacteraceae</taxon>
        <taxon>Ancylobacter</taxon>
    </lineage>
</organism>
<dbReference type="InterPro" id="IPR020904">
    <property type="entry name" value="Sc_DH/Rdtase_CS"/>
</dbReference>
<dbReference type="SUPFAM" id="SSF51735">
    <property type="entry name" value="NAD(P)-binding Rossmann-fold domains"/>
    <property type="match status" value="1"/>
</dbReference>
<dbReference type="Gene3D" id="3.40.50.720">
    <property type="entry name" value="NAD(P)-binding Rossmann-like Domain"/>
    <property type="match status" value="1"/>
</dbReference>
<dbReference type="PANTHER" id="PTHR43000">
    <property type="entry name" value="DTDP-D-GLUCOSE 4,6-DEHYDRATASE-RELATED"/>
    <property type="match status" value="1"/>
</dbReference>
<proteinExistence type="inferred from homology"/>
<dbReference type="RefSeq" id="WP_163075627.1">
    <property type="nucleotide sequence ID" value="NZ_CP048630.1"/>
</dbReference>
<sequence>MEAFGQGSRCNGVMYGPLGWLLIMGGRHLLLGGGGFIGRHVALLLAKAGHDVVVADRSPPPFDLSDELRERISWRLFELDGAPWDELLDGVSVVHHYAWNSIPATANECPTTDLIANVGPTIGLLEAMRRRGHEGAPRLVFTSSGGTVYGRLQRVPVHENHPLNPLNAYGAGKAAAEHYIGAYRNQYGLDCRVARLANPFGAGQNLSRGQGAVTVFLHRALSQQPIVIWGDGEIVRDYIHVADAAKALVTLASADDVGEQHVFNVGNGVGVSLNAIVSELETSLGRRLEVRREAARPYDVPVSVLDISMMHDLLKWKPRLNFSDGVRRTLSDLELGHAVSTLD</sequence>
<evidence type="ECO:0000313" key="5">
    <source>
        <dbReference type="Proteomes" id="UP000464751"/>
    </source>
</evidence>
<dbReference type="InterPro" id="IPR001509">
    <property type="entry name" value="Epimerase_deHydtase"/>
</dbReference>
<name>A0A6P1YS01_9HYPH</name>
<dbReference type="EMBL" id="CP048630">
    <property type="protein sequence ID" value="QIB34484.1"/>
    <property type="molecule type" value="Genomic_DNA"/>
</dbReference>
<comment type="pathway">
    <text evidence="1">Bacterial outer membrane biogenesis; LPS O-antigen biosynthesis.</text>
</comment>
<dbReference type="KEGG" id="apra:G3A50_12750"/>
<dbReference type="Proteomes" id="UP000464751">
    <property type="component" value="Chromosome"/>
</dbReference>
<accession>A0A6P1YS01</accession>
<evidence type="ECO:0000313" key="4">
    <source>
        <dbReference type="EMBL" id="QIB34484.1"/>
    </source>
</evidence>
<dbReference type="InterPro" id="IPR036291">
    <property type="entry name" value="NAD(P)-bd_dom_sf"/>
</dbReference>
<gene>
    <name evidence="4" type="ORF">G3A50_12750</name>
</gene>
<reference evidence="4 5" key="1">
    <citation type="submission" date="2020-02" db="EMBL/GenBank/DDBJ databases">
        <authorList>
            <person name="Li G."/>
        </authorList>
    </citation>
    <scope>NUCLEOTIDE SEQUENCE [LARGE SCALE GENOMIC DNA]</scope>
    <source>
        <strain evidence="4 5">DSM 102029</strain>
    </source>
</reference>
<evidence type="ECO:0000259" key="3">
    <source>
        <dbReference type="Pfam" id="PF01370"/>
    </source>
</evidence>
<dbReference type="Pfam" id="PF01370">
    <property type="entry name" value="Epimerase"/>
    <property type="match status" value="1"/>
</dbReference>
<keyword evidence="5" id="KW-1185">Reference proteome</keyword>
<dbReference type="PROSITE" id="PS00061">
    <property type="entry name" value="ADH_SHORT"/>
    <property type="match status" value="1"/>
</dbReference>
<dbReference type="AlphaFoldDB" id="A0A6P1YS01"/>
<evidence type="ECO:0000256" key="2">
    <source>
        <dbReference type="ARBA" id="ARBA00007637"/>
    </source>
</evidence>